<keyword evidence="3" id="KW-0560">Oxidoreductase</keyword>
<dbReference type="OrthoDB" id="9974981at2759"/>
<dbReference type="InterPro" id="IPR045312">
    <property type="entry name" value="PCBER-like"/>
</dbReference>
<name>A0A0P7BRG0_9HYPO</name>
<evidence type="ECO:0000313" key="6">
    <source>
        <dbReference type="Proteomes" id="UP000050424"/>
    </source>
</evidence>
<protein>
    <recommendedName>
        <fullName evidence="4">NAD(P)-binding domain-containing protein</fullName>
    </recommendedName>
</protein>
<keyword evidence="6" id="KW-1185">Reference proteome</keyword>
<dbReference type="InterPro" id="IPR016040">
    <property type="entry name" value="NAD(P)-bd_dom"/>
</dbReference>
<dbReference type="CDD" id="cd05259">
    <property type="entry name" value="PCBER_SDR_a"/>
    <property type="match status" value="1"/>
</dbReference>
<dbReference type="PANTHER" id="PTHR47706:SF1">
    <property type="entry name" value="CIPA-LIKE, PUTATIVE (AFU_ORTHOLOGUE AFUA_1G12460)-RELATED"/>
    <property type="match status" value="1"/>
</dbReference>
<evidence type="ECO:0000259" key="4">
    <source>
        <dbReference type="Pfam" id="PF13460"/>
    </source>
</evidence>
<dbReference type="InterPro" id="IPR051609">
    <property type="entry name" value="NmrA/Isoflavone_reductase-like"/>
</dbReference>
<evidence type="ECO:0000256" key="3">
    <source>
        <dbReference type="ARBA" id="ARBA00023002"/>
    </source>
</evidence>
<dbReference type="AlphaFoldDB" id="A0A0P7BRG0"/>
<comment type="similarity">
    <text evidence="1">Belongs to the NmrA-type oxidoreductase family. Isoflavone reductase subfamily.</text>
</comment>
<dbReference type="Gene3D" id="3.40.50.720">
    <property type="entry name" value="NAD(P)-binding Rossmann-like Domain"/>
    <property type="match status" value="1"/>
</dbReference>
<proteinExistence type="inferred from homology"/>
<gene>
    <name evidence="5" type="ORF">AK830_g2781</name>
</gene>
<evidence type="ECO:0000256" key="2">
    <source>
        <dbReference type="ARBA" id="ARBA00022857"/>
    </source>
</evidence>
<dbReference type="GO" id="GO:0016491">
    <property type="term" value="F:oxidoreductase activity"/>
    <property type="evidence" value="ECO:0007669"/>
    <property type="project" value="UniProtKB-KW"/>
</dbReference>
<dbReference type="InterPro" id="IPR036291">
    <property type="entry name" value="NAD(P)-bd_dom_sf"/>
</dbReference>
<dbReference type="Proteomes" id="UP000050424">
    <property type="component" value="Unassembled WGS sequence"/>
</dbReference>
<keyword evidence="2" id="KW-0521">NADP</keyword>
<organism evidence="5 6">
    <name type="scientific">Neonectria ditissima</name>
    <dbReference type="NCBI Taxonomy" id="78410"/>
    <lineage>
        <taxon>Eukaryota</taxon>
        <taxon>Fungi</taxon>
        <taxon>Dikarya</taxon>
        <taxon>Ascomycota</taxon>
        <taxon>Pezizomycotina</taxon>
        <taxon>Sordariomycetes</taxon>
        <taxon>Hypocreomycetidae</taxon>
        <taxon>Hypocreales</taxon>
        <taxon>Nectriaceae</taxon>
        <taxon>Neonectria</taxon>
    </lineage>
</organism>
<feature type="domain" description="NAD(P)-binding" evidence="4">
    <location>
        <begin position="13"/>
        <end position="156"/>
    </location>
</feature>
<comment type="caution">
    <text evidence="5">The sequence shown here is derived from an EMBL/GenBank/DDBJ whole genome shotgun (WGS) entry which is preliminary data.</text>
</comment>
<dbReference type="SUPFAM" id="SSF51735">
    <property type="entry name" value="NAD(P)-binding Rossmann-fold domains"/>
    <property type="match status" value="1"/>
</dbReference>
<dbReference type="EMBL" id="LKCW01000027">
    <property type="protein sequence ID" value="KPM43816.1"/>
    <property type="molecule type" value="Genomic_DNA"/>
</dbReference>
<dbReference type="Pfam" id="PF13460">
    <property type="entry name" value="NAD_binding_10"/>
    <property type="match status" value="1"/>
</dbReference>
<dbReference type="PANTHER" id="PTHR47706">
    <property type="entry name" value="NMRA-LIKE FAMILY PROTEIN"/>
    <property type="match status" value="1"/>
</dbReference>
<sequence>MASRVIENVAVAGATGNVGAHVLQALLEQRKFNITVLARTKKDFPAGVAVKVVDFSSVDALTKALTGQHAVVDATFTTDDTPQRLIDASVAAGVHRYIPSDFGCDPALPGVHELPVFARKQAAWEHVKAAAASSELTWTIVACGVFLDWNLSTTYMNIDLKGKKIALFGDGTNVIPWTTLSNVGRATAAALLAPEETQNRVVYVHDILKSQKEVADLAKQALGPEGWEETTVDITKQFNDAMADFKSGKHSPMVFGTMIQYASSTPVLMRKWPRDDNSLLGLSGMSDTEVKILIKELAGLENS</sequence>
<accession>A0A0P7BRG0</accession>
<evidence type="ECO:0000256" key="1">
    <source>
        <dbReference type="ARBA" id="ARBA00005725"/>
    </source>
</evidence>
<evidence type="ECO:0000313" key="5">
    <source>
        <dbReference type="EMBL" id="KPM43816.1"/>
    </source>
</evidence>
<reference evidence="5 6" key="1">
    <citation type="submission" date="2015-09" db="EMBL/GenBank/DDBJ databases">
        <title>Draft genome of a European isolate of the apple canker pathogen Neonectria ditissima.</title>
        <authorList>
            <person name="Gomez-Cortecero A."/>
            <person name="Harrison R.J."/>
            <person name="Armitage A.D."/>
        </authorList>
    </citation>
    <scope>NUCLEOTIDE SEQUENCE [LARGE SCALE GENOMIC DNA]</scope>
    <source>
        <strain evidence="5 6">R09/05</strain>
    </source>
</reference>
<dbReference type="STRING" id="78410.A0A0P7BRG0"/>